<keyword evidence="3 5" id="KW-0560">Oxidoreductase</keyword>
<keyword evidence="7" id="KW-0472">Membrane</keyword>
<dbReference type="Gene3D" id="3.40.309.10">
    <property type="entry name" value="Aldehyde Dehydrogenase, Chain A, domain 2"/>
    <property type="match status" value="1"/>
</dbReference>
<dbReference type="EMBL" id="KQ964251">
    <property type="protein sequence ID" value="KXJ91088.1"/>
    <property type="molecule type" value="Genomic_DNA"/>
</dbReference>
<dbReference type="InterPro" id="IPR012394">
    <property type="entry name" value="Aldehyde_DH_NAD(P)"/>
</dbReference>
<evidence type="ECO:0000256" key="5">
    <source>
        <dbReference type="PIRNR" id="PIRNR036492"/>
    </source>
</evidence>
<feature type="active site" evidence="6">
    <location>
        <position position="258"/>
    </location>
</feature>
<gene>
    <name evidence="9" type="ORF">Micbo1qcDRAFT_135480</name>
</gene>
<dbReference type="GO" id="GO:0006081">
    <property type="term" value="P:aldehyde metabolic process"/>
    <property type="evidence" value="ECO:0007669"/>
    <property type="project" value="InterPro"/>
</dbReference>
<dbReference type="InterPro" id="IPR016162">
    <property type="entry name" value="Ald_DH_N"/>
</dbReference>
<evidence type="ECO:0000256" key="4">
    <source>
        <dbReference type="ARBA" id="ARBA00023027"/>
    </source>
</evidence>
<evidence type="ECO:0000259" key="8">
    <source>
        <dbReference type="Pfam" id="PF00171"/>
    </source>
</evidence>
<dbReference type="PIRSF" id="PIRSF036492">
    <property type="entry name" value="ALDH"/>
    <property type="match status" value="1"/>
</dbReference>
<protein>
    <recommendedName>
        <fullName evidence="5">Aldehyde dehydrogenase</fullName>
    </recommendedName>
</protein>
<dbReference type="PANTHER" id="PTHR43570:SF11">
    <property type="entry name" value="ALDEHYDE DEHYDROGENASE"/>
    <property type="match status" value="1"/>
</dbReference>
<evidence type="ECO:0000256" key="3">
    <source>
        <dbReference type="ARBA" id="ARBA00023002"/>
    </source>
</evidence>
<dbReference type="CDD" id="cd07135">
    <property type="entry name" value="ALDH_F14-YMR110C"/>
    <property type="match status" value="1"/>
</dbReference>
<dbReference type="STRING" id="196109.A0A136J1K7"/>
<dbReference type="SUPFAM" id="SSF53720">
    <property type="entry name" value="ALDH-like"/>
    <property type="match status" value="1"/>
</dbReference>
<dbReference type="FunFam" id="3.40.605.10:FF:000004">
    <property type="entry name" value="Aldehyde dehydrogenase"/>
    <property type="match status" value="1"/>
</dbReference>
<dbReference type="AlphaFoldDB" id="A0A136J1K7"/>
<dbReference type="PANTHER" id="PTHR43570">
    <property type="entry name" value="ALDEHYDE DEHYDROGENASE"/>
    <property type="match status" value="1"/>
</dbReference>
<dbReference type="OrthoDB" id="440325at2759"/>
<evidence type="ECO:0000256" key="1">
    <source>
        <dbReference type="ARBA" id="ARBA00009986"/>
    </source>
</evidence>
<organism evidence="9 10">
    <name type="scientific">Microdochium bolleyi</name>
    <dbReference type="NCBI Taxonomy" id="196109"/>
    <lineage>
        <taxon>Eukaryota</taxon>
        <taxon>Fungi</taxon>
        <taxon>Dikarya</taxon>
        <taxon>Ascomycota</taxon>
        <taxon>Pezizomycotina</taxon>
        <taxon>Sordariomycetes</taxon>
        <taxon>Xylariomycetidae</taxon>
        <taxon>Xylariales</taxon>
        <taxon>Microdochiaceae</taxon>
        <taxon>Microdochium</taxon>
    </lineage>
</organism>
<dbReference type="InterPro" id="IPR015590">
    <property type="entry name" value="Aldehyde_DH_dom"/>
</dbReference>
<keyword evidence="4" id="KW-0520">NAD</keyword>
<dbReference type="InterPro" id="IPR016161">
    <property type="entry name" value="Ald_DH/histidinol_DH"/>
</dbReference>
<feature type="transmembrane region" description="Helical" evidence="7">
    <location>
        <begin position="509"/>
        <end position="529"/>
    </location>
</feature>
<dbReference type="Pfam" id="PF00171">
    <property type="entry name" value="Aldedh"/>
    <property type="match status" value="1"/>
</dbReference>
<name>A0A136J1K7_9PEZI</name>
<sequence length="535" mass="59441">MADVKIAPFEHTPMDDIVTGYQHVHATWRTGKTKDVEWRLKQLRKLYWGLKDMTPKIQAALKKDLGKPPIDAIMSEVLFCTTDLMGAINNLKTWVKDDKNLDYPLAMSALKPRIKKEPIGTVLIIGPYNFPLMLCLSPLVGAISAGCTAVIKPSESAPATCMVIKELIETYLDTSSFKVVNGAIPETTALLDQKWDKIFYTGNPTVARIIYKKAAEHLTPVVLELGGRNPAFVTKASDVALAARRLLWGKCVNAGQVCISHNYVQVQRDLVPYFIECLNNTNKDFFPKGPRASPDYARIVNHRQFDRIKKMLDSTKGKIVMGGETDRDDLFIAPTAVLVDSVDDPMMVDESFGPIWSILPFDNLDDAIKVANQVDPTPLSLMTFGSKAENDKILNSVTSGGATINDSFMHGAIPTIPFGGVGESGTGAYHGVSSFETFTHRRTIVEVPGWMEKLLRARYVPYDMGAWKQYQWINSKKVDFDRNGNQIKGLSYWMWMLFGLGGPTAKGALLRWLFVLASGYATLTFGVPLKNKYLS</sequence>
<comment type="similarity">
    <text evidence="1 5">Belongs to the aldehyde dehydrogenase family.</text>
</comment>
<keyword evidence="10" id="KW-1185">Reference proteome</keyword>
<keyword evidence="7" id="KW-1133">Transmembrane helix</keyword>
<evidence type="ECO:0000313" key="9">
    <source>
        <dbReference type="EMBL" id="KXJ91088.1"/>
    </source>
</evidence>
<dbReference type="InterPro" id="IPR016163">
    <property type="entry name" value="Ald_DH_C"/>
</dbReference>
<feature type="active site" evidence="6">
    <location>
        <position position="224"/>
    </location>
</feature>
<feature type="domain" description="Aldehyde dehydrogenase" evidence="8">
    <location>
        <begin position="32"/>
        <end position="444"/>
    </location>
</feature>
<dbReference type="FunFam" id="3.40.309.10:FF:000025">
    <property type="entry name" value="Aldehyde dehydrogenase"/>
    <property type="match status" value="1"/>
</dbReference>
<evidence type="ECO:0000256" key="7">
    <source>
        <dbReference type="SAM" id="Phobius"/>
    </source>
</evidence>
<dbReference type="GO" id="GO:0016117">
    <property type="term" value="P:carotenoid biosynthetic process"/>
    <property type="evidence" value="ECO:0007669"/>
    <property type="project" value="UniProtKB-KW"/>
</dbReference>
<dbReference type="FunCoup" id="A0A136J1K7">
    <property type="interactions" value="442"/>
</dbReference>
<dbReference type="Gene3D" id="3.40.605.10">
    <property type="entry name" value="Aldehyde Dehydrogenase, Chain A, domain 1"/>
    <property type="match status" value="1"/>
</dbReference>
<keyword evidence="2" id="KW-0125">Carotenoid biosynthesis</keyword>
<dbReference type="GO" id="GO:0005737">
    <property type="term" value="C:cytoplasm"/>
    <property type="evidence" value="ECO:0007669"/>
    <property type="project" value="TreeGrafter"/>
</dbReference>
<keyword evidence="7" id="KW-0812">Transmembrane</keyword>
<dbReference type="InParanoid" id="A0A136J1K7"/>
<evidence type="ECO:0000256" key="6">
    <source>
        <dbReference type="PIRSR" id="PIRSR036492-1"/>
    </source>
</evidence>
<reference evidence="10" key="1">
    <citation type="submission" date="2016-02" db="EMBL/GenBank/DDBJ databases">
        <title>Draft genome sequence of Microdochium bolleyi, a fungal endophyte of beachgrass.</title>
        <authorList>
            <consortium name="DOE Joint Genome Institute"/>
            <person name="David A.S."/>
            <person name="May G."/>
            <person name="Haridas S."/>
            <person name="Lim J."/>
            <person name="Wang M."/>
            <person name="Labutti K."/>
            <person name="Lipzen A."/>
            <person name="Barry K."/>
            <person name="Grigoriev I.V."/>
        </authorList>
    </citation>
    <scope>NUCLEOTIDE SEQUENCE [LARGE SCALE GENOMIC DNA]</scope>
    <source>
        <strain evidence="10">J235TASD1</strain>
    </source>
</reference>
<evidence type="ECO:0000256" key="2">
    <source>
        <dbReference type="ARBA" id="ARBA00022746"/>
    </source>
</evidence>
<evidence type="ECO:0000313" key="10">
    <source>
        <dbReference type="Proteomes" id="UP000070501"/>
    </source>
</evidence>
<accession>A0A136J1K7</accession>
<dbReference type="Proteomes" id="UP000070501">
    <property type="component" value="Unassembled WGS sequence"/>
</dbReference>
<dbReference type="GO" id="GO:0004029">
    <property type="term" value="F:aldehyde dehydrogenase (NAD+) activity"/>
    <property type="evidence" value="ECO:0007669"/>
    <property type="project" value="TreeGrafter"/>
</dbReference>
<proteinExistence type="inferred from homology"/>